<reference evidence="1 2" key="1">
    <citation type="submission" date="2020-02" db="EMBL/GenBank/DDBJ databases">
        <authorList>
            <person name="Ferguson B K."/>
        </authorList>
    </citation>
    <scope>NUCLEOTIDE SEQUENCE [LARGE SCALE GENOMIC DNA]</scope>
</reference>
<keyword evidence="2" id="KW-1185">Reference proteome</keyword>
<protein>
    <submittedName>
        <fullName evidence="1">Uncharacterized protein</fullName>
    </submittedName>
</protein>
<gene>
    <name evidence="1" type="ORF">TBRA_LOCUS11674</name>
</gene>
<dbReference type="EMBL" id="CADCXV010000984">
    <property type="protein sequence ID" value="CAB0039936.1"/>
    <property type="molecule type" value="Genomic_DNA"/>
</dbReference>
<sequence>MRDRRRTQSTKIEPLDFVHTSQFSACVTIIVEKISHLYYSRRACAFSAINNRFPLHHTRLSLCRLAPKTLLGVRTAWEDRAARPGEDFSALASPFNGKSCVRFDSRIVLYY</sequence>
<name>A0A6H5ISN8_9HYME</name>
<evidence type="ECO:0000313" key="2">
    <source>
        <dbReference type="Proteomes" id="UP000479190"/>
    </source>
</evidence>
<dbReference type="Proteomes" id="UP000479190">
    <property type="component" value="Unassembled WGS sequence"/>
</dbReference>
<accession>A0A6H5ISN8</accession>
<proteinExistence type="predicted"/>
<organism evidence="1 2">
    <name type="scientific">Trichogramma brassicae</name>
    <dbReference type="NCBI Taxonomy" id="86971"/>
    <lineage>
        <taxon>Eukaryota</taxon>
        <taxon>Metazoa</taxon>
        <taxon>Ecdysozoa</taxon>
        <taxon>Arthropoda</taxon>
        <taxon>Hexapoda</taxon>
        <taxon>Insecta</taxon>
        <taxon>Pterygota</taxon>
        <taxon>Neoptera</taxon>
        <taxon>Endopterygota</taxon>
        <taxon>Hymenoptera</taxon>
        <taxon>Apocrita</taxon>
        <taxon>Proctotrupomorpha</taxon>
        <taxon>Chalcidoidea</taxon>
        <taxon>Trichogrammatidae</taxon>
        <taxon>Trichogramma</taxon>
    </lineage>
</organism>
<dbReference type="AlphaFoldDB" id="A0A6H5ISN8"/>
<evidence type="ECO:0000313" key="1">
    <source>
        <dbReference type="EMBL" id="CAB0039936.1"/>
    </source>
</evidence>